<sequence>MTQRQMDAPQPLPRCKLGHPVRYMFDARCAKAGGGHFIECRCCSTRKHPSFALALQDWRRMHGLRTPRVMPTQPGQRALFPVPSRAA</sequence>
<dbReference type="STRING" id="428993.SAMN06296058_0749"/>
<dbReference type="EMBL" id="FUZV01000001">
    <property type="protein sequence ID" value="SKC49975.1"/>
    <property type="molecule type" value="Genomic_DNA"/>
</dbReference>
<organism evidence="2 3">
    <name type="scientific">Pseudoxanthomonas indica</name>
    <dbReference type="NCBI Taxonomy" id="428993"/>
    <lineage>
        <taxon>Bacteria</taxon>
        <taxon>Pseudomonadati</taxon>
        <taxon>Pseudomonadota</taxon>
        <taxon>Gammaproteobacteria</taxon>
        <taxon>Lysobacterales</taxon>
        <taxon>Lysobacteraceae</taxon>
        <taxon>Pseudoxanthomonas</taxon>
    </lineage>
</organism>
<accession>A0A1T5JEZ7</accession>
<feature type="region of interest" description="Disordered" evidence="1">
    <location>
        <begin position="66"/>
        <end position="87"/>
    </location>
</feature>
<dbReference type="AlphaFoldDB" id="A0A1T5JEZ7"/>
<name>A0A1T5JEZ7_9GAMM</name>
<reference evidence="2 3" key="1">
    <citation type="submission" date="2017-02" db="EMBL/GenBank/DDBJ databases">
        <authorList>
            <person name="Peterson S.W."/>
        </authorList>
    </citation>
    <scope>NUCLEOTIDE SEQUENCE [LARGE SCALE GENOMIC DNA]</scope>
    <source>
        <strain evidence="2 3">P15</strain>
    </source>
</reference>
<dbReference type="Proteomes" id="UP000190341">
    <property type="component" value="Unassembled WGS sequence"/>
</dbReference>
<gene>
    <name evidence="2" type="ORF">SAMN06296058_0749</name>
</gene>
<evidence type="ECO:0000313" key="3">
    <source>
        <dbReference type="Proteomes" id="UP000190341"/>
    </source>
</evidence>
<keyword evidence="3" id="KW-1185">Reference proteome</keyword>
<proteinExistence type="predicted"/>
<evidence type="ECO:0000256" key="1">
    <source>
        <dbReference type="SAM" id="MobiDB-lite"/>
    </source>
</evidence>
<protein>
    <submittedName>
        <fullName evidence="2">Uncharacterized protein</fullName>
    </submittedName>
</protein>
<evidence type="ECO:0000313" key="2">
    <source>
        <dbReference type="EMBL" id="SKC49975.1"/>
    </source>
</evidence>